<proteinExistence type="predicted"/>
<dbReference type="EMBL" id="CAMGYJ010000007">
    <property type="protein sequence ID" value="CAI0441222.1"/>
    <property type="molecule type" value="Genomic_DNA"/>
</dbReference>
<accession>A0AAV0M3A5</accession>
<organism evidence="1 2">
    <name type="scientific">Linum tenue</name>
    <dbReference type="NCBI Taxonomy" id="586396"/>
    <lineage>
        <taxon>Eukaryota</taxon>
        <taxon>Viridiplantae</taxon>
        <taxon>Streptophyta</taxon>
        <taxon>Embryophyta</taxon>
        <taxon>Tracheophyta</taxon>
        <taxon>Spermatophyta</taxon>
        <taxon>Magnoliopsida</taxon>
        <taxon>eudicotyledons</taxon>
        <taxon>Gunneridae</taxon>
        <taxon>Pentapetalae</taxon>
        <taxon>rosids</taxon>
        <taxon>fabids</taxon>
        <taxon>Malpighiales</taxon>
        <taxon>Linaceae</taxon>
        <taxon>Linum</taxon>
    </lineage>
</organism>
<sequence length="98" mass="10665">MIRSLPYIDDSLKSLLNTPTVVAIIVDFLGANTLQVAVELDIPPYVFYTCGKFHLTPGLKSPQSRGDPPGKTQRPARAFGLPSCIPLIGQDLLDPFLN</sequence>
<evidence type="ECO:0000313" key="2">
    <source>
        <dbReference type="Proteomes" id="UP001154282"/>
    </source>
</evidence>
<dbReference type="AlphaFoldDB" id="A0AAV0M3A5"/>
<dbReference type="SUPFAM" id="SSF53756">
    <property type="entry name" value="UDP-Glycosyltransferase/glycogen phosphorylase"/>
    <property type="match status" value="1"/>
</dbReference>
<name>A0AAV0M3A5_9ROSI</name>
<reference evidence="1" key="1">
    <citation type="submission" date="2022-08" db="EMBL/GenBank/DDBJ databases">
        <authorList>
            <person name="Gutierrez-Valencia J."/>
        </authorList>
    </citation>
    <scope>NUCLEOTIDE SEQUENCE</scope>
</reference>
<dbReference type="Proteomes" id="UP001154282">
    <property type="component" value="Unassembled WGS sequence"/>
</dbReference>
<evidence type="ECO:0000313" key="1">
    <source>
        <dbReference type="EMBL" id="CAI0441222.1"/>
    </source>
</evidence>
<dbReference type="Gene3D" id="3.40.50.2000">
    <property type="entry name" value="Glycogen Phosphorylase B"/>
    <property type="match status" value="1"/>
</dbReference>
<keyword evidence="2" id="KW-1185">Reference proteome</keyword>
<gene>
    <name evidence="1" type="ORF">LITE_LOCUS26784</name>
</gene>
<protein>
    <submittedName>
        <fullName evidence="1">Uncharacterized protein</fullName>
    </submittedName>
</protein>
<comment type="caution">
    <text evidence="1">The sequence shown here is derived from an EMBL/GenBank/DDBJ whole genome shotgun (WGS) entry which is preliminary data.</text>
</comment>